<feature type="compositionally biased region" description="Low complexity" evidence="1">
    <location>
        <begin position="322"/>
        <end position="339"/>
    </location>
</feature>
<feature type="compositionally biased region" description="Basic and acidic residues" evidence="1">
    <location>
        <begin position="64"/>
        <end position="73"/>
    </location>
</feature>
<reference evidence="2" key="1">
    <citation type="journal article" date="2023" name="Insect Mol. Biol.">
        <title>Genome sequencing provides insights into the evolution of gene families encoding plant cell wall-degrading enzymes in longhorned beetles.</title>
        <authorList>
            <person name="Shin N.R."/>
            <person name="Okamura Y."/>
            <person name="Kirsch R."/>
            <person name="Pauchet Y."/>
        </authorList>
    </citation>
    <scope>NUCLEOTIDE SEQUENCE</scope>
    <source>
        <strain evidence="2">AMC_N1</strain>
    </source>
</reference>
<feature type="region of interest" description="Disordered" evidence="1">
    <location>
        <begin position="786"/>
        <end position="819"/>
    </location>
</feature>
<feature type="compositionally biased region" description="Polar residues" evidence="1">
    <location>
        <begin position="312"/>
        <end position="321"/>
    </location>
</feature>
<feature type="compositionally biased region" description="Basic and acidic residues" evidence="1">
    <location>
        <begin position="86"/>
        <end position="110"/>
    </location>
</feature>
<feature type="region of interest" description="Disordered" evidence="1">
    <location>
        <begin position="34"/>
        <end position="140"/>
    </location>
</feature>
<dbReference type="Proteomes" id="UP001162162">
    <property type="component" value="Unassembled WGS sequence"/>
</dbReference>
<sequence length="1215" mass="137170">MSVGEGKIEIKADKNRRKTIGTLKDVKSLTAVTVERPKLKENTQPDLQRTPKTSRRKQSKSRGGAKEEEKMMTEEVSDATVFHITSKTELKQIDSKEEAEQREAKAGSEKKGHKRKRISCDDDSEDIIESSQESHADVTPIFNTSTKRSFFRTSLEERLDKSEEKTLVQQKTVTTNDFVPVKQNTVEEVETKVETIADTAIRTNNEDDKGNNTLGANEKKVDIVVENIDDSQNKGKDTIAETEVVEESEEVPAHIEEVGHEVEIANVEEIVDINLEEQKLNDIVELQVGVNTTQDTTITQDSTQEISQSEDGSQNQSQYAETQSIITQNTQTQDTQSQSECGTLSDTNQLPVLYFDLPKKPELTDSERIMCRMDTMSICSDPNNLNLRSAIGDSLGLEEIEIKANVQMEEPKVDLMQMEDVLASATPQQISNLPSSPITVETPNRTTELLNNTMDISPINSKSCSDTDSPEEISVSATRNFRAEMEELERVEKEDTMESIISPKKSDEKTEDQSKIVDGLNPDENLPSTIEDIINILEGTTPKNNDDVSDDEKKEADEVSLEFQVFPKMEETSSQIEEIPQDVPLESDTSPQKEDVLRQVEVPHQLEDVQTQIEEIQSENQTKDLLEQTGDFYNQVEVIKPLKENNGMQERTSKLLNMVSVSSPMSNKVFIKKRVGGLTMSPSSGRIKRLMLGMNQKPSLDDLLGDVKEEDILTFKREVPSPLAVPRGSILKRKLSDTSDSDGVSPCPKRKRVNFSDPCLTSKKVFIKDDYRDHVSLEAKCLFPTSPEPKTIETPSSEISESLDATSSSEKMTETENLETEPSLEVINPLILRKDKPIYPKLVDCKEDVMPIIKRVTSPMFISTLMNRLKNKDIQTIGELARQSEAEVNRFPFKVPVVANVYKALDNYYKKNVEKSGSVGRESEVRLNGGEEEGQKTSFWRVDSRVPPGKYIRSEFKGMIERSKKEGAFEDLTKILLSSLEKEHLITLVKSSYKIEPFDFLEEKDFKCVIKHIIETIGLSSVFELLTESVESSENESIYFDCMIRHSIGKRPLIDLLENRSLNEIKTSLEDGISKNMFAKIDILETCFIPLIGSPNDILSYLNRISVVELGDVIVQRLEFTDLQQFFNQIIQKHGTKNVSNTLSNELIKRLDSTSEIVDLFRNCVDLQSSERQKEVMIEMFRFISGRLDLKTLLDLHIGFLQRIPNSIADKGEDC</sequence>
<name>A0AAV8Z6N8_9CUCU</name>
<feature type="region of interest" description="Disordered" evidence="1">
    <location>
        <begin position="297"/>
        <end position="344"/>
    </location>
</feature>
<accession>A0AAV8Z6N8</accession>
<evidence type="ECO:0000256" key="1">
    <source>
        <dbReference type="SAM" id="MobiDB-lite"/>
    </source>
</evidence>
<keyword evidence="3" id="KW-1185">Reference proteome</keyword>
<dbReference type="EMBL" id="JAPWTK010000011">
    <property type="protein sequence ID" value="KAJ8959872.1"/>
    <property type="molecule type" value="Genomic_DNA"/>
</dbReference>
<feature type="compositionally biased region" description="Low complexity" evidence="1">
    <location>
        <begin position="792"/>
        <end position="802"/>
    </location>
</feature>
<evidence type="ECO:0000313" key="2">
    <source>
        <dbReference type="EMBL" id="KAJ8959872.1"/>
    </source>
</evidence>
<gene>
    <name evidence="2" type="ORF">NQ318_011607</name>
</gene>
<feature type="region of interest" description="Disordered" evidence="1">
    <location>
        <begin position="489"/>
        <end position="527"/>
    </location>
</feature>
<proteinExistence type="predicted"/>
<protein>
    <submittedName>
        <fullName evidence="2">Uncharacterized protein</fullName>
    </submittedName>
</protein>
<organism evidence="2 3">
    <name type="scientific">Aromia moschata</name>
    <dbReference type="NCBI Taxonomy" id="1265417"/>
    <lineage>
        <taxon>Eukaryota</taxon>
        <taxon>Metazoa</taxon>
        <taxon>Ecdysozoa</taxon>
        <taxon>Arthropoda</taxon>
        <taxon>Hexapoda</taxon>
        <taxon>Insecta</taxon>
        <taxon>Pterygota</taxon>
        <taxon>Neoptera</taxon>
        <taxon>Endopterygota</taxon>
        <taxon>Coleoptera</taxon>
        <taxon>Polyphaga</taxon>
        <taxon>Cucujiformia</taxon>
        <taxon>Chrysomeloidea</taxon>
        <taxon>Cerambycidae</taxon>
        <taxon>Cerambycinae</taxon>
        <taxon>Callichromatini</taxon>
        <taxon>Aromia</taxon>
    </lineage>
</organism>
<dbReference type="AlphaFoldDB" id="A0AAV8Z6N8"/>
<feature type="compositionally biased region" description="Low complexity" evidence="1">
    <location>
        <begin position="297"/>
        <end position="311"/>
    </location>
</feature>
<comment type="caution">
    <text evidence="2">The sequence shown here is derived from an EMBL/GenBank/DDBJ whole genome shotgun (WGS) entry which is preliminary data.</text>
</comment>
<evidence type="ECO:0000313" key="3">
    <source>
        <dbReference type="Proteomes" id="UP001162162"/>
    </source>
</evidence>
<feature type="compositionally biased region" description="Basic and acidic residues" evidence="1">
    <location>
        <begin position="504"/>
        <end position="515"/>
    </location>
</feature>